<proteinExistence type="predicted"/>
<reference evidence="2 3" key="2">
    <citation type="journal article" date="2014" name="J. Gen. Appl. Microbiol.">
        <title>The early diverging ascomycetous budding yeast Saitoella complicata has three histone deacetylases belonging to the Clr6, Hos2, and Rpd3 lineages.</title>
        <authorList>
            <person name="Nishida H."/>
            <person name="Matsumoto T."/>
            <person name="Kondo S."/>
            <person name="Hamamoto M."/>
            <person name="Yoshikawa H."/>
        </authorList>
    </citation>
    <scope>NUCLEOTIDE SEQUENCE [LARGE SCALE GENOMIC DNA]</scope>
    <source>
        <strain evidence="2 3">NRRL Y-17804</strain>
    </source>
</reference>
<dbReference type="EMBL" id="BACD03000053">
    <property type="protein sequence ID" value="GAO51805.1"/>
    <property type="molecule type" value="Genomic_DNA"/>
</dbReference>
<dbReference type="AlphaFoldDB" id="A0A0E9NQV3"/>
<evidence type="ECO:0000313" key="2">
    <source>
        <dbReference type="EMBL" id="GAO51805.1"/>
    </source>
</evidence>
<accession>A0A0E9NQV3</accession>
<feature type="region of interest" description="Disordered" evidence="1">
    <location>
        <begin position="266"/>
        <end position="332"/>
    </location>
</feature>
<comment type="caution">
    <text evidence="2">The sequence shown here is derived from an EMBL/GenBank/DDBJ whole genome shotgun (WGS) entry which is preliminary data.</text>
</comment>
<keyword evidence="3" id="KW-1185">Reference proteome</keyword>
<reference evidence="2 3" key="3">
    <citation type="journal article" date="2015" name="Genome Announc.">
        <title>Draft Genome Sequence of the Archiascomycetous Yeast Saitoella complicata.</title>
        <authorList>
            <person name="Yamauchi K."/>
            <person name="Kondo S."/>
            <person name="Hamamoto M."/>
            <person name="Takahashi Y."/>
            <person name="Ogura Y."/>
            <person name="Hayashi T."/>
            <person name="Nishida H."/>
        </authorList>
    </citation>
    <scope>NUCLEOTIDE SEQUENCE [LARGE SCALE GENOMIC DNA]</scope>
    <source>
        <strain evidence="2 3">NRRL Y-17804</strain>
    </source>
</reference>
<feature type="compositionally biased region" description="Pro residues" evidence="1">
    <location>
        <begin position="584"/>
        <end position="595"/>
    </location>
</feature>
<sequence>MRDRAGCVDMNIGSGAYAWGVGVDDHGPSRWDRRMSTTSLSNFSTRVSSILRPCCHLFSTLYSPLSLFLAFGLMGEYYGLRGGVIFRISVRSPENPGQREILFELFGKWFLCIVSAIPEPSDCLSRLLIPRNGSALHEIWDEEKTFTKKPYIMMNFNALLSTAVDWYNNLSNKSAQKTSASFTTEDPAGQENQHLYEQVISDFTETLFDFEGASSFTPSTFSNIDDILEAYRPGASAANSLDYGSVTVNSSVLSTMPVVAPIVPSHASGLPTPASNTAAEAHVRRESTSSLTSTTTQSQTSIGSTLPSSSRAPEAVTPVFPSGKPVAARSPSVKYCPAPNLRENLRKAMAVGKEDQAAPAPVQESVRPAVTPAEVRPTPTPQVSSPVVPQHLVNKHLAVGSEVNTLTPPASKSEARNVFDHAARYESRSFGAGVPQGQRPRNNWTPALKAPAEGLKSTHQPVTLLSAGIQEILKKETDKEITMIPPNAKARLVRKPITELTTNDMRSGSFCVPMLRLFVRLLTGQELFDVSERKRDRAKLLPLACQMYCDHYRHDPGRADEIEKCRHRDYQVAPQKKKKAEEPTPAPCPPRPPSASPVHRVMVGTGANAVSASVPVALKRKAEQMEPLGSPHPSKRPMSEAVVVDMEVGMSDAPEHLPAAPNSPFLKPHDGYPLPSAPHRSQTHEAGRVNQTLQKRPFDKVGEAFASYLPSKRQRLEETGRLPPAPEPQHQLLSQTMARSYPTGQSYYEQQSINCNQFAGGHLVSGQSMGGNHYLGYPYRALGNVSSAGHFWRELQQASPSPPHPHGAGPRVIWQGSEENMRQDVRNAWSREQGGEVVGVWGYLRRLREEVEEVVGLKFPCMEPVSKYSEKYVLGGEGHLRKSEWPLSSKPLQGLEFYWYSQTPPAGRRQWS</sequence>
<organism evidence="2 3">
    <name type="scientific">Saitoella complicata (strain BCRC 22490 / CBS 7301 / JCM 7358 / NBRC 10748 / NRRL Y-17804)</name>
    <dbReference type="NCBI Taxonomy" id="698492"/>
    <lineage>
        <taxon>Eukaryota</taxon>
        <taxon>Fungi</taxon>
        <taxon>Dikarya</taxon>
        <taxon>Ascomycota</taxon>
        <taxon>Taphrinomycotina</taxon>
        <taxon>Taphrinomycotina incertae sedis</taxon>
        <taxon>Saitoella</taxon>
    </lineage>
</organism>
<feature type="compositionally biased region" description="Low complexity" evidence="1">
    <location>
        <begin position="288"/>
        <end position="306"/>
    </location>
</feature>
<feature type="region of interest" description="Disordered" evidence="1">
    <location>
        <begin position="573"/>
        <end position="598"/>
    </location>
</feature>
<evidence type="ECO:0000256" key="1">
    <source>
        <dbReference type="SAM" id="MobiDB-lite"/>
    </source>
</evidence>
<gene>
    <name evidence="2" type="ORF">G7K_5896-t1</name>
</gene>
<protein>
    <submittedName>
        <fullName evidence="2">Uncharacterized protein</fullName>
    </submittedName>
</protein>
<dbReference type="Proteomes" id="UP000033140">
    <property type="component" value="Unassembled WGS sequence"/>
</dbReference>
<name>A0A0E9NQV3_SAICN</name>
<reference evidence="2 3" key="1">
    <citation type="journal article" date="2011" name="J. Gen. Appl. Microbiol.">
        <title>Draft genome sequencing of the enigmatic yeast Saitoella complicata.</title>
        <authorList>
            <person name="Nishida H."/>
            <person name="Hamamoto M."/>
            <person name="Sugiyama J."/>
        </authorList>
    </citation>
    <scope>NUCLEOTIDE SEQUENCE [LARGE SCALE GENOMIC DNA]</scope>
    <source>
        <strain evidence="2 3">NRRL Y-17804</strain>
    </source>
</reference>
<evidence type="ECO:0000313" key="3">
    <source>
        <dbReference type="Proteomes" id="UP000033140"/>
    </source>
</evidence>